<gene>
    <name evidence="1" type="ORF">SAMN04488074_11945</name>
</gene>
<sequence length="321" mass="34953">MSATTRSYLAFVPHHTLNAHEVLAMIDRGDGPEAEILVNLPDAPSATMLASALNGILLQRITAERHLSAVLDGAPDPVRAAVGGVLPTLMAAASEDPAASRVARQLPTIGDEGFLQFPTTNCPGRCEFCGTCRDDCAACPACADGECEICLPAILTPRTAAVLGHALAILADEAYDYIYRTGLCRDGQPGPLGAVLPCIADLDEWFLRRYARTFDDLSSDLQIGRYPTPTCTAEEIALDLAIQDAERLYSDEDELVTDLEASLPASKADYNWNTLQDVLFQDKDYEGLLSHRFPIETGEAEAWFEEFGNVPPRDRHRGFRR</sequence>
<name>A0A1G9RWM2_9PSEU</name>
<dbReference type="Proteomes" id="UP000199682">
    <property type="component" value="Unassembled WGS sequence"/>
</dbReference>
<evidence type="ECO:0000313" key="2">
    <source>
        <dbReference type="Proteomes" id="UP000199682"/>
    </source>
</evidence>
<dbReference type="EMBL" id="FNET01000019">
    <property type="protein sequence ID" value="SDM27631.1"/>
    <property type="molecule type" value="Genomic_DNA"/>
</dbReference>
<reference evidence="2" key="1">
    <citation type="submission" date="2016-10" db="EMBL/GenBank/DDBJ databases">
        <authorList>
            <person name="Varghese N."/>
            <person name="Submissions S."/>
        </authorList>
    </citation>
    <scope>NUCLEOTIDE SEQUENCE [LARGE SCALE GENOMIC DNA]</scope>
    <source>
        <strain evidence="2">DSM 44796</strain>
    </source>
</reference>
<accession>A0A1G9RWM2</accession>
<evidence type="ECO:0000313" key="1">
    <source>
        <dbReference type="EMBL" id="SDM27631.1"/>
    </source>
</evidence>
<organism evidence="1 2">
    <name type="scientific">Lentzea albidocapillata subsp. violacea</name>
    <dbReference type="NCBI Taxonomy" id="128104"/>
    <lineage>
        <taxon>Bacteria</taxon>
        <taxon>Bacillati</taxon>
        <taxon>Actinomycetota</taxon>
        <taxon>Actinomycetes</taxon>
        <taxon>Pseudonocardiales</taxon>
        <taxon>Pseudonocardiaceae</taxon>
        <taxon>Lentzea</taxon>
    </lineage>
</organism>
<proteinExistence type="predicted"/>
<dbReference type="AlphaFoldDB" id="A0A1G9RWM2"/>
<protein>
    <submittedName>
        <fullName evidence="1">Uncharacterized protein</fullName>
    </submittedName>
</protein>